<comment type="caution">
    <text evidence="2">The sequence shown here is derived from an EMBL/GenBank/DDBJ whole genome shotgun (WGS) entry which is preliminary data.</text>
</comment>
<evidence type="ECO:0000313" key="3">
    <source>
        <dbReference type="Proteomes" id="UP000295129"/>
    </source>
</evidence>
<name>A0A4R6DVE7_9RHOO</name>
<reference evidence="2 3" key="1">
    <citation type="submission" date="2019-03" db="EMBL/GenBank/DDBJ databases">
        <title>Genomic Encyclopedia of Type Strains, Phase IV (KMG-IV): sequencing the most valuable type-strain genomes for metagenomic binning, comparative biology and taxonomic classification.</title>
        <authorList>
            <person name="Goeker M."/>
        </authorList>
    </citation>
    <scope>NUCLEOTIDE SEQUENCE [LARGE SCALE GENOMIC DNA]</scope>
    <source>
        <strain evidence="2 3">DSM 12121</strain>
    </source>
</reference>
<feature type="region of interest" description="Disordered" evidence="1">
    <location>
        <begin position="1"/>
        <end position="89"/>
    </location>
</feature>
<dbReference type="OrthoDB" id="9203288at2"/>
<feature type="compositionally biased region" description="Low complexity" evidence="1">
    <location>
        <begin position="30"/>
        <end position="40"/>
    </location>
</feature>
<protein>
    <submittedName>
        <fullName evidence="2">Uncharacterized protein</fullName>
    </submittedName>
</protein>
<feature type="region of interest" description="Disordered" evidence="1">
    <location>
        <begin position="259"/>
        <end position="306"/>
    </location>
</feature>
<feature type="compositionally biased region" description="Low complexity" evidence="1">
    <location>
        <begin position="259"/>
        <end position="272"/>
    </location>
</feature>
<sequence length="306" mass="32663">MFDDIDTPASDADLEGLDLPANEEKEAGQEEAGQAAAAEGESPDAGETQEGEKEEGQGEPAAAAEGEPTQRQERDPAIPRARFDEVNSKWRAEQERAERLEAELAQLRGAAAPVQKEEQEPAFDMVGKQKRYGEMLLAGDPEGAAKLLGEIHAEIRRAAEEEALAKATARIEANATQTQEQHDLAQAAARVLAAHPYIDGNEQAMSDLVEWRDFYAHKGMTPAQALEKAAERVALAYKPQEAPLPPAVDPRKAAAVARAAADSTAQAPAPAAGIGNRVAPPGPQVENQADWEKLSDAERDRMLAGG</sequence>
<dbReference type="Proteomes" id="UP000295129">
    <property type="component" value="Unassembled WGS sequence"/>
</dbReference>
<feature type="compositionally biased region" description="Basic and acidic residues" evidence="1">
    <location>
        <begin position="290"/>
        <end position="306"/>
    </location>
</feature>
<feature type="compositionally biased region" description="Acidic residues" evidence="1">
    <location>
        <begin position="1"/>
        <end position="16"/>
    </location>
</feature>
<feature type="compositionally biased region" description="Basic and acidic residues" evidence="1">
    <location>
        <begin position="68"/>
        <end position="89"/>
    </location>
</feature>
<organism evidence="2 3">
    <name type="scientific">Azoarcus indigens</name>
    <dbReference type="NCBI Taxonomy" id="29545"/>
    <lineage>
        <taxon>Bacteria</taxon>
        <taxon>Pseudomonadati</taxon>
        <taxon>Pseudomonadota</taxon>
        <taxon>Betaproteobacteria</taxon>
        <taxon>Rhodocyclales</taxon>
        <taxon>Zoogloeaceae</taxon>
        <taxon>Azoarcus</taxon>
    </lineage>
</organism>
<evidence type="ECO:0000313" key="2">
    <source>
        <dbReference type="EMBL" id="TDN49181.1"/>
    </source>
</evidence>
<gene>
    <name evidence="2" type="ORF">C7389_11232</name>
</gene>
<dbReference type="AlphaFoldDB" id="A0A4R6DVE7"/>
<proteinExistence type="predicted"/>
<evidence type="ECO:0000256" key="1">
    <source>
        <dbReference type="SAM" id="MobiDB-lite"/>
    </source>
</evidence>
<dbReference type="EMBL" id="SNVV01000012">
    <property type="protein sequence ID" value="TDN49181.1"/>
    <property type="molecule type" value="Genomic_DNA"/>
</dbReference>
<keyword evidence="3" id="KW-1185">Reference proteome</keyword>
<dbReference type="RefSeq" id="WP_133592623.1">
    <property type="nucleotide sequence ID" value="NZ_SNVV01000012.1"/>
</dbReference>
<feature type="compositionally biased region" description="Low complexity" evidence="1">
    <location>
        <begin position="58"/>
        <end position="67"/>
    </location>
</feature>
<accession>A0A4R6DVE7</accession>